<dbReference type="GO" id="GO:0005524">
    <property type="term" value="F:ATP binding"/>
    <property type="evidence" value="ECO:0007669"/>
    <property type="project" value="UniProtKB-KW"/>
</dbReference>
<evidence type="ECO:0000313" key="2">
    <source>
        <dbReference type="Proteomes" id="UP001589896"/>
    </source>
</evidence>
<keyword evidence="1" id="KW-0547">Nucleotide-binding</keyword>
<dbReference type="Gene3D" id="3.40.1350.10">
    <property type="match status" value="1"/>
</dbReference>
<keyword evidence="1" id="KW-0067">ATP-binding</keyword>
<name>A0ABV6RI58_9GAMM</name>
<dbReference type="EMBL" id="JBHLTG010000001">
    <property type="protein sequence ID" value="MFC0676675.1"/>
    <property type="molecule type" value="Genomic_DNA"/>
</dbReference>
<dbReference type="Gene3D" id="3.30.565.10">
    <property type="entry name" value="Histidine kinase-like ATPase, C-terminal domain"/>
    <property type="match status" value="1"/>
</dbReference>
<sequence length="597" mass="66930">MATTRASSKLPPKAANFQVDTRLAVLLGDSYASTERALKELVDNAWDADAENVWVTFPKAMTKEPIVIHDDGAGMTESELRYEYLFIANDRRSRKGETTPQKKRKVKGRKGVGKFAGLIAAQMMSVVTRVRGTETAIVIDRKVLQQAGREIEAVPIEVSVRPCEQGSHGTTLTLSQLDQNLHFPSADKFRQLLMRDYGREEGFSIYVDGKRLDLADVGGSVTECVQSIADVGEAKLRFAVSDEKGRLKGAGIVIRVKGRVVGKPTFLGLDQADDFPKSLLSQIYGEIEADGLESDLTGDFGSIIENSKAFESIRSWAEPILRLQVTSIYRREMQLAKARLKQKIDRRLASLPEYKRQYAEVALSKVLHKFYGESEDRLEPLVNVVLDAVEQDDYRLILEKIDEAKDQDVTAFAEALQQFGLVDLAHIAEQARNRLRLLDFLDELRSKPQTDELVMHKAIEQNLWLLGEEYGLLASNKTFKSIAEDVASKVYAGKRATERPDLLLAGNVSKQHVLIELKNPSMTLSFEHYQQATRYRHELSSYISGHMKVWIIGGRRGENALPASHEPEIYLSTFAEVIANARRQVEWLLERLAAAPA</sequence>
<comment type="caution">
    <text evidence="1">The sequence shown here is derived from an EMBL/GenBank/DDBJ whole genome shotgun (WGS) entry which is preliminary data.</text>
</comment>
<protein>
    <submittedName>
        <fullName evidence="1">ATP-binding protein</fullName>
    </submittedName>
</protein>
<keyword evidence="2" id="KW-1185">Reference proteome</keyword>
<gene>
    <name evidence="1" type="ORF">ACFFGH_02250</name>
</gene>
<dbReference type="RefSeq" id="WP_386664438.1">
    <property type="nucleotide sequence ID" value="NZ_JBHLTG010000001.1"/>
</dbReference>
<proteinExistence type="predicted"/>
<dbReference type="InterPro" id="IPR036890">
    <property type="entry name" value="HATPase_C_sf"/>
</dbReference>
<organism evidence="1 2">
    <name type="scientific">Lysobacter korlensis</name>
    <dbReference type="NCBI Taxonomy" id="553636"/>
    <lineage>
        <taxon>Bacteria</taxon>
        <taxon>Pseudomonadati</taxon>
        <taxon>Pseudomonadota</taxon>
        <taxon>Gammaproteobacteria</taxon>
        <taxon>Lysobacterales</taxon>
        <taxon>Lysobacteraceae</taxon>
        <taxon>Lysobacter</taxon>
    </lineage>
</organism>
<dbReference type="Proteomes" id="UP001589896">
    <property type="component" value="Unassembled WGS sequence"/>
</dbReference>
<reference evidence="1 2" key="1">
    <citation type="submission" date="2024-09" db="EMBL/GenBank/DDBJ databases">
        <authorList>
            <person name="Sun Q."/>
            <person name="Mori K."/>
        </authorList>
    </citation>
    <scope>NUCLEOTIDE SEQUENCE [LARGE SCALE GENOMIC DNA]</scope>
    <source>
        <strain evidence="1 2">KCTC 23076</strain>
    </source>
</reference>
<evidence type="ECO:0000313" key="1">
    <source>
        <dbReference type="EMBL" id="MFC0676675.1"/>
    </source>
</evidence>
<dbReference type="SUPFAM" id="SSF55874">
    <property type="entry name" value="ATPase domain of HSP90 chaperone/DNA topoisomerase II/histidine kinase"/>
    <property type="match status" value="1"/>
</dbReference>
<dbReference type="InterPro" id="IPR011856">
    <property type="entry name" value="tRNA_endonuc-like_dom_sf"/>
</dbReference>
<dbReference type="Pfam" id="PF13589">
    <property type="entry name" value="HATPase_c_3"/>
    <property type="match status" value="1"/>
</dbReference>
<accession>A0ABV6RI58</accession>